<keyword evidence="2" id="KW-0520">NAD</keyword>
<dbReference type="PANTHER" id="PTHR46505:SF1">
    <property type="entry name" value="OXIDOREDUCTASE NAD-BINDING DOMAIN-CONTAINING PROTEIN 1"/>
    <property type="match status" value="1"/>
</dbReference>
<feature type="compositionally biased region" description="Polar residues" evidence="3">
    <location>
        <begin position="1"/>
        <end position="10"/>
    </location>
</feature>
<reference evidence="5" key="1">
    <citation type="journal article" date="2020" name="Stud. Mycol.">
        <title>101 Dothideomycetes genomes: a test case for predicting lifestyles and emergence of pathogens.</title>
        <authorList>
            <person name="Haridas S."/>
            <person name="Albert R."/>
            <person name="Binder M."/>
            <person name="Bloem J."/>
            <person name="Labutti K."/>
            <person name="Salamov A."/>
            <person name="Andreopoulos B."/>
            <person name="Baker S."/>
            <person name="Barry K."/>
            <person name="Bills G."/>
            <person name="Bluhm B."/>
            <person name="Cannon C."/>
            <person name="Castanera R."/>
            <person name="Culley D."/>
            <person name="Daum C."/>
            <person name="Ezra D."/>
            <person name="Gonzalez J."/>
            <person name="Henrissat B."/>
            <person name="Kuo A."/>
            <person name="Liang C."/>
            <person name="Lipzen A."/>
            <person name="Lutzoni F."/>
            <person name="Magnuson J."/>
            <person name="Mondo S."/>
            <person name="Nolan M."/>
            <person name="Ohm R."/>
            <person name="Pangilinan J."/>
            <person name="Park H.-J."/>
            <person name="Ramirez L."/>
            <person name="Alfaro M."/>
            <person name="Sun H."/>
            <person name="Tritt A."/>
            <person name="Yoshinaga Y."/>
            <person name="Zwiers L.-H."/>
            <person name="Turgeon B."/>
            <person name="Goodwin S."/>
            <person name="Spatafora J."/>
            <person name="Crous P."/>
            <person name="Grigoriev I."/>
        </authorList>
    </citation>
    <scope>NUCLEOTIDE SEQUENCE</scope>
    <source>
        <strain evidence="5">CBS 207.26</strain>
    </source>
</reference>
<dbReference type="GO" id="GO:0016491">
    <property type="term" value="F:oxidoreductase activity"/>
    <property type="evidence" value="ECO:0007669"/>
    <property type="project" value="UniProtKB-KW"/>
</dbReference>
<dbReference type="Gene3D" id="3.40.50.80">
    <property type="entry name" value="Nucleotide-binding domain of ferredoxin-NADP reductase (FNR) module"/>
    <property type="match status" value="1"/>
</dbReference>
<name>A0A6A6ERZ2_9PEZI</name>
<dbReference type="GO" id="GO:0005739">
    <property type="term" value="C:mitochondrion"/>
    <property type="evidence" value="ECO:0007669"/>
    <property type="project" value="TreeGrafter"/>
</dbReference>
<dbReference type="InterPro" id="IPR017938">
    <property type="entry name" value="Riboflavin_synthase-like_b-brl"/>
</dbReference>
<dbReference type="PANTHER" id="PTHR46505">
    <property type="entry name" value="OXIDOREDUCTASE NAD-BINDING DOMAIN-CONTAINING PROTEIN 1"/>
    <property type="match status" value="1"/>
</dbReference>
<dbReference type="PROSITE" id="PS51384">
    <property type="entry name" value="FAD_FR"/>
    <property type="match status" value="1"/>
</dbReference>
<dbReference type="Gene3D" id="2.40.30.10">
    <property type="entry name" value="Translation factors"/>
    <property type="match status" value="1"/>
</dbReference>
<gene>
    <name evidence="5" type="ORF">K469DRAFT_654433</name>
</gene>
<dbReference type="InterPro" id="IPR052128">
    <property type="entry name" value="Oxidoreductase_NAD-binding"/>
</dbReference>
<evidence type="ECO:0000256" key="3">
    <source>
        <dbReference type="SAM" id="MobiDB-lite"/>
    </source>
</evidence>
<dbReference type="InterPro" id="IPR039261">
    <property type="entry name" value="FNR_nucleotide-bd"/>
</dbReference>
<feature type="domain" description="FAD-binding FR-type" evidence="4">
    <location>
        <begin position="25"/>
        <end position="144"/>
    </location>
</feature>
<evidence type="ECO:0000256" key="2">
    <source>
        <dbReference type="ARBA" id="ARBA00023027"/>
    </source>
</evidence>
<feature type="region of interest" description="Disordered" evidence="3">
    <location>
        <begin position="1"/>
        <end position="24"/>
    </location>
</feature>
<proteinExistence type="predicted"/>
<dbReference type="Proteomes" id="UP000800200">
    <property type="component" value="Unassembled WGS sequence"/>
</dbReference>
<keyword evidence="6" id="KW-1185">Reference proteome</keyword>
<dbReference type="EMBL" id="ML994615">
    <property type="protein sequence ID" value="KAF2192666.1"/>
    <property type="molecule type" value="Genomic_DNA"/>
</dbReference>
<dbReference type="CDD" id="cd00322">
    <property type="entry name" value="FNR_like"/>
    <property type="match status" value="1"/>
</dbReference>
<dbReference type="OrthoDB" id="436496at2759"/>
<dbReference type="SUPFAM" id="SSF63380">
    <property type="entry name" value="Riboflavin synthase domain-like"/>
    <property type="match status" value="1"/>
</dbReference>
<dbReference type="SUPFAM" id="SSF52343">
    <property type="entry name" value="Ferredoxin reductase-like, C-terminal NADP-linked domain"/>
    <property type="match status" value="1"/>
</dbReference>
<dbReference type="AlphaFoldDB" id="A0A6A6ERZ2"/>
<keyword evidence="1" id="KW-0560">Oxidoreductase</keyword>
<protein>
    <recommendedName>
        <fullName evidence="4">FAD-binding FR-type domain-containing protein</fullName>
    </recommendedName>
</protein>
<feature type="compositionally biased region" description="Basic and acidic residues" evidence="3">
    <location>
        <begin position="12"/>
        <end position="24"/>
    </location>
</feature>
<evidence type="ECO:0000259" key="4">
    <source>
        <dbReference type="PROSITE" id="PS51384"/>
    </source>
</evidence>
<evidence type="ECO:0000313" key="6">
    <source>
        <dbReference type="Proteomes" id="UP000800200"/>
    </source>
</evidence>
<sequence length="322" mass="36219">MTLTQPSAKINLSHEKRTATEPRDRDLHHVILDKITPVGDRIRTFRLVVKDKQSGINFLPGQWLDVHVPGIEEAGGFTITSTPRDAVPRDSSLSTDAESSPFLELAVQKSPENPPAAWLWQHEENILGKELTVRVGGSFVWPPPEVDIDKIKRVVFIAGGVGINPLISMLSHIRQECASVGHVRLLYSTKLPSNNPNHSEILFLPRILDLFRDPQAAPIEDEKDCLELFFTGIWDNSQLLSGDELVHSFNLPGLQSETRVPAMVWFHRINESALSRAIGGQKERRSSVFYVCGPSDMTDHLVEYLREQDDIAPAQVLCEKWW</sequence>
<accession>A0A6A6ERZ2</accession>
<evidence type="ECO:0000313" key="5">
    <source>
        <dbReference type="EMBL" id="KAF2192666.1"/>
    </source>
</evidence>
<organism evidence="5 6">
    <name type="scientific">Zopfia rhizophila CBS 207.26</name>
    <dbReference type="NCBI Taxonomy" id="1314779"/>
    <lineage>
        <taxon>Eukaryota</taxon>
        <taxon>Fungi</taxon>
        <taxon>Dikarya</taxon>
        <taxon>Ascomycota</taxon>
        <taxon>Pezizomycotina</taxon>
        <taxon>Dothideomycetes</taxon>
        <taxon>Dothideomycetes incertae sedis</taxon>
        <taxon>Zopfiaceae</taxon>
        <taxon>Zopfia</taxon>
    </lineage>
</organism>
<evidence type="ECO:0000256" key="1">
    <source>
        <dbReference type="ARBA" id="ARBA00023002"/>
    </source>
</evidence>
<dbReference type="InterPro" id="IPR017927">
    <property type="entry name" value="FAD-bd_FR_type"/>
</dbReference>